<evidence type="ECO:0000313" key="3">
    <source>
        <dbReference type="EMBL" id="MDQ7879699.1"/>
    </source>
</evidence>
<dbReference type="Pfam" id="PF00106">
    <property type="entry name" value="adh_short"/>
    <property type="match status" value="1"/>
</dbReference>
<organism evidence="3 4">
    <name type="scientific">Microbacterium psychrotolerans</name>
    <dbReference type="NCBI Taxonomy" id="3068321"/>
    <lineage>
        <taxon>Bacteria</taxon>
        <taxon>Bacillati</taxon>
        <taxon>Actinomycetota</taxon>
        <taxon>Actinomycetes</taxon>
        <taxon>Micrococcales</taxon>
        <taxon>Microbacteriaceae</taxon>
        <taxon>Microbacterium</taxon>
    </lineage>
</organism>
<dbReference type="Gene3D" id="3.40.50.720">
    <property type="entry name" value="NAD(P)-binding Rossmann-like Domain"/>
    <property type="match status" value="1"/>
</dbReference>
<sequence length="329" mass="34462">MSRMRASQVALPDLRGRTALVTGASDGVGVEIARGLAAAGADVVLPVRNRDKGARVIDLIRTDSPGARVGLRDLDLARLASVDALAAAIRTERAPLDIVVLNAGIVLLGDPQRHVSVDGFELHFQTNFLGHFALTAALLPLLRERGTRIVVQLSLAAAIARPDWNDLQSERRYSPLRAYGASKAALGLFAYELARRSAAGSWGISVQLSHPGVVPDTGIAPALRARQRSGGARQLAQRLGNTPARAAQPALLAAVTDAVAPAADASRGPYGRPGHAASPGFFGPSGLLHLGGPADALRPYRRLADPVAGARMWAVAEKLLRDRTDAVSA</sequence>
<dbReference type="InterPro" id="IPR002347">
    <property type="entry name" value="SDR_fam"/>
</dbReference>
<reference evidence="3 4" key="1">
    <citation type="submission" date="2023-08" db="EMBL/GenBank/DDBJ databases">
        <title>Microbacterium psychrotolerans sp. nov., a psychrotolerant bacterium isolated from soil in Heilongjiang Province, China.</title>
        <authorList>
            <person name="An P."/>
            <person name="Zhao D."/>
            <person name="Xiang H."/>
        </authorList>
    </citation>
    <scope>NUCLEOTIDE SEQUENCE [LARGE SCALE GENOMIC DNA]</scope>
    <source>
        <strain evidence="3 4">QXD-8</strain>
    </source>
</reference>
<dbReference type="Proteomes" id="UP001235133">
    <property type="component" value="Unassembled WGS sequence"/>
</dbReference>
<dbReference type="EMBL" id="JAVFWO010000005">
    <property type="protein sequence ID" value="MDQ7879699.1"/>
    <property type="molecule type" value="Genomic_DNA"/>
</dbReference>
<accession>A0ABU0Z557</accession>
<gene>
    <name evidence="3" type="ORF">Q9R08_17035</name>
</gene>
<proteinExistence type="inferred from homology"/>
<dbReference type="InterPro" id="IPR036291">
    <property type="entry name" value="NAD(P)-bd_dom_sf"/>
</dbReference>
<dbReference type="InterPro" id="IPR020904">
    <property type="entry name" value="Sc_DH/Rdtase_CS"/>
</dbReference>
<comment type="caution">
    <text evidence="3">The sequence shown here is derived from an EMBL/GenBank/DDBJ whole genome shotgun (WGS) entry which is preliminary data.</text>
</comment>
<dbReference type="PANTHER" id="PTHR24320">
    <property type="entry name" value="RETINOL DEHYDROGENASE"/>
    <property type="match status" value="1"/>
</dbReference>
<dbReference type="RefSeq" id="WP_308869337.1">
    <property type="nucleotide sequence ID" value="NZ_JAVFWO010000005.1"/>
</dbReference>
<keyword evidence="4" id="KW-1185">Reference proteome</keyword>
<comment type="similarity">
    <text evidence="1">Belongs to the short-chain dehydrogenases/reductases (SDR) family.</text>
</comment>
<name>A0ABU0Z557_9MICO</name>
<protein>
    <submittedName>
        <fullName evidence="3">SDR family oxidoreductase</fullName>
    </submittedName>
</protein>
<dbReference type="SUPFAM" id="SSF51735">
    <property type="entry name" value="NAD(P)-binding Rossmann-fold domains"/>
    <property type="match status" value="1"/>
</dbReference>
<dbReference type="PANTHER" id="PTHR24320:SF152">
    <property type="entry name" value="SHORT-CHAIN DEHYDROGENASE_REDUCTASE FAMILY PROTEIN"/>
    <property type="match status" value="1"/>
</dbReference>
<keyword evidence="2" id="KW-0560">Oxidoreductase</keyword>
<evidence type="ECO:0000256" key="1">
    <source>
        <dbReference type="ARBA" id="ARBA00006484"/>
    </source>
</evidence>
<dbReference type="PRINTS" id="PR00081">
    <property type="entry name" value="GDHRDH"/>
</dbReference>
<dbReference type="PROSITE" id="PS00061">
    <property type="entry name" value="ADH_SHORT"/>
    <property type="match status" value="1"/>
</dbReference>
<evidence type="ECO:0000256" key="2">
    <source>
        <dbReference type="ARBA" id="ARBA00023002"/>
    </source>
</evidence>
<dbReference type="NCBIfam" id="NF004513">
    <property type="entry name" value="PRK05854.1"/>
    <property type="match status" value="1"/>
</dbReference>
<evidence type="ECO:0000313" key="4">
    <source>
        <dbReference type="Proteomes" id="UP001235133"/>
    </source>
</evidence>